<feature type="compositionally biased region" description="Polar residues" evidence="2">
    <location>
        <begin position="231"/>
        <end position="266"/>
    </location>
</feature>
<dbReference type="InterPro" id="IPR039600">
    <property type="entry name" value="TANGO6/Rtp1"/>
</dbReference>
<sequence length="1168" mass="129154">MDDQLVVLDAIHLLVSPVEQQSTDVTETGLPAIEFNKLLKTNLEILHQEITTNLKYKKLSEIINVGNTQGVYGIKWTFVGTIVKLLKCLKEAIDAKCVKDTEGRAAFEAAEEKKPGKNAPKLSDDVLSFAQQKIILTAIQFLVCLGICPNLVPGLGLPLKSRSEFASFLVTSSKEKIGILEMNYRLFTCIDILLECIESPSLGSIILSRHLGDILAGLLQISYAPIVYKSKPTSSTQSNKTNPSARNQSPTEAGQTENAKMNTNPPDKTASHVESVPEISSETQAMNLEDKTNTAQNKVPPSNVQPGRDEPGKVEPRRSRQITDKDKDYCKSSLSRLLNRVYQPMVIRELMLLQGSSNPKDGVPKTPNWLRKICGKLLTEQLLRPNGVAHVIKGMLDTVTDSSSIQMHQKTDVLGVVIATCPPSTPPKQFYSLIAPQILSLLNTKESPQTGLYIRIVCVAIETMLSQQQMLAKQHVIEPLLGPILQCMGGSSSDVCSDVTSTVLILHKLLQGARPGSTLYGALNYILSPLFQLHVFTQQGISHIKICTEELLIKLLKELPTEKCAEFLLSCARSQALTDFPMMDQRLDFANGCDGGVVIATRSTTRDIGESLHIQELRAMTVVALLKTLKDDSLTASTFIAVLQELTKILSSCEVNDQLKETLYNEADKEQELFAEIQGRLATVNLIAMMCDELGHSCLRQVKHVVQFVKFTLERGVRLQSCDTDEDLHDAFECESVTLALSLLMTILGTSTELTKEDKKDMNSLLPLLQTVSSVFENPKITELANDLAVAIGTQGAAWSKLLQEKVDTIKKRSEKKSEDAKAPNQTNDPSTRSTLVEELAATYAHDEEHKSENTKVKNKTTVNKMESKNITEDVAKGSKDSMKSKFVETSSDLTSDQELGTASDDELFQQAVEELKDPLVPVQGHALISLTRQIQKRTPATLCKQDWLFETFKGCLKHDDTYIYLSAINGLVSLSNSCHDKVVPLLVNEFSQKSDNNITMETRIKLGEALVKSTRSLGELIPMYRDLLINTFLNGAKNGDSFVRASSLSNLGEVCKLLRFSLGSCIQEIISCCSSILKSQGDEIEVRRAAAMVITMILQGGGSQAIQILENELQALYRLMKHTITVETDEQIRLHVAMGLEEMDKFMRDYLFPKQTLTKKIQVLSMD</sequence>
<dbReference type="Pfam" id="PF10363">
    <property type="entry name" value="RTP1_C1"/>
    <property type="match status" value="1"/>
</dbReference>
<dbReference type="InterPro" id="IPR057407">
    <property type="entry name" value="HEAT_TANGO6"/>
</dbReference>
<dbReference type="Pfam" id="PF25267">
    <property type="entry name" value="TANGO6_N"/>
    <property type="match status" value="2"/>
</dbReference>
<dbReference type="InterPro" id="IPR016024">
    <property type="entry name" value="ARM-type_fold"/>
</dbReference>
<dbReference type="Proteomes" id="UP000749559">
    <property type="component" value="Unassembled WGS sequence"/>
</dbReference>
<dbReference type="PANTHER" id="PTHR20959:SF1">
    <property type="entry name" value="TRANSPORT AND GOLGI ORGANIZATION PROTEIN 6 HOMOLOG"/>
    <property type="match status" value="1"/>
</dbReference>
<feature type="compositionally biased region" description="Basic and acidic residues" evidence="2">
    <location>
        <begin position="307"/>
        <end position="328"/>
    </location>
</feature>
<feature type="domain" description="RNA polymerase II assembly factor Rtp1 C-terminal" evidence="3">
    <location>
        <begin position="909"/>
        <end position="1021"/>
    </location>
</feature>
<evidence type="ECO:0000259" key="4">
    <source>
        <dbReference type="Pfam" id="PF23565"/>
    </source>
</evidence>
<feature type="domain" description="TANGO6 N-terminal" evidence="5">
    <location>
        <begin position="6"/>
        <end position="233"/>
    </location>
</feature>
<keyword evidence="7" id="KW-1185">Reference proteome</keyword>
<feature type="compositionally biased region" description="Polar residues" evidence="2">
    <location>
        <begin position="293"/>
        <end position="305"/>
    </location>
</feature>
<feature type="compositionally biased region" description="Basic and acidic residues" evidence="2">
    <location>
        <begin position="845"/>
        <end position="856"/>
    </location>
</feature>
<dbReference type="Pfam" id="PF23565">
    <property type="entry name" value="ARM_TANGO6"/>
    <property type="match status" value="1"/>
</dbReference>
<comment type="similarity">
    <text evidence="1">Belongs to the Tango6 family.</text>
</comment>
<dbReference type="PANTHER" id="PTHR20959">
    <property type="entry name" value="TRANSPORT AND GOLGI ORGANIZATION PROTEIN 6 FAMILY MEMBER"/>
    <property type="match status" value="1"/>
</dbReference>
<feature type="compositionally biased region" description="Basic and acidic residues" evidence="2">
    <location>
        <begin position="813"/>
        <end position="822"/>
    </location>
</feature>
<evidence type="ECO:0000259" key="5">
    <source>
        <dbReference type="Pfam" id="PF25267"/>
    </source>
</evidence>
<dbReference type="InterPro" id="IPR019451">
    <property type="entry name" value="Rtp1_C1"/>
</dbReference>
<evidence type="ECO:0000313" key="6">
    <source>
        <dbReference type="EMBL" id="CAH1779818.1"/>
    </source>
</evidence>
<dbReference type="OrthoDB" id="39591at2759"/>
<comment type="caution">
    <text evidence="6">The sequence shown here is derived from an EMBL/GenBank/DDBJ whole genome shotgun (WGS) entry which is preliminary data.</text>
</comment>
<evidence type="ECO:0000313" key="7">
    <source>
        <dbReference type="Proteomes" id="UP000749559"/>
    </source>
</evidence>
<accession>A0A8J1URU4</accession>
<dbReference type="SUPFAM" id="SSF48371">
    <property type="entry name" value="ARM repeat"/>
    <property type="match status" value="1"/>
</dbReference>
<name>A0A8J1URU4_OWEFU</name>
<dbReference type="GO" id="GO:0009306">
    <property type="term" value="P:protein secretion"/>
    <property type="evidence" value="ECO:0007669"/>
    <property type="project" value="TreeGrafter"/>
</dbReference>
<dbReference type="Gene3D" id="1.25.10.10">
    <property type="entry name" value="Leucine-rich Repeat Variant"/>
    <property type="match status" value="1"/>
</dbReference>
<dbReference type="InterPro" id="IPR011989">
    <property type="entry name" value="ARM-like"/>
</dbReference>
<feature type="region of interest" description="Disordered" evidence="2">
    <location>
        <begin position="231"/>
        <end position="278"/>
    </location>
</feature>
<organism evidence="6 7">
    <name type="scientific">Owenia fusiformis</name>
    <name type="common">Polychaete worm</name>
    <dbReference type="NCBI Taxonomy" id="6347"/>
    <lineage>
        <taxon>Eukaryota</taxon>
        <taxon>Metazoa</taxon>
        <taxon>Spiralia</taxon>
        <taxon>Lophotrochozoa</taxon>
        <taxon>Annelida</taxon>
        <taxon>Polychaeta</taxon>
        <taxon>Sedentaria</taxon>
        <taxon>Canalipalpata</taxon>
        <taxon>Sabellida</taxon>
        <taxon>Oweniida</taxon>
        <taxon>Oweniidae</taxon>
        <taxon>Owenia</taxon>
    </lineage>
</organism>
<feature type="compositionally biased region" description="Polar residues" evidence="2">
    <location>
        <begin position="824"/>
        <end position="835"/>
    </location>
</feature>
<protein>
    <submittedName>
        <fullName evidence="6">Uncharacterized protein</fullName>
    </submittedName>
</protein>
<feature type="domain" description="TANGO6 N-terminal" evidence="5">
    <location>
        <begin position="317"/>
        <end position="380"/>
    </location>
</feature>
<dbReference type="EMBL" id="CAIIXF020000003">
    <property type="protein sequence ID" value="CAH1779818.1"/>
    <property type="molecule type" value="Genomic_DNA"/>
</dbReference>
<evidence type="ECO:0000256" key="2">
    <source>
        <dbReference type="SAM" id="MobiDB-lite"/>
    </source>
</evidence>
<feature type="region of interest" description="Disordered" evidence="2">
    <location>
        <begin position="292"/>
        <end position="328"/>
    </location>
</feature>
<feature type="region of interest" description="Disordered" evidence="2">
    <location>
        <begin position="813"/>
        <end position="883"/>
    </location>
</feature>
<evidence type="ECO:0000256" key="1">
    <source>
        <dbReference type="ARBA" id="ARBA00005724"/>
    </source>
</evidence>
<gene>
    <name evidence="6" type="ORF">OFUS_LOCUS6588</name>
</gene>
<reference evidence="6" key="1">
    <citation type="submission" date="2022-03" db="EMBL/GenBank/DDBJ databases">
        <authorList>
            <person name="Martin C."/>
        </authorList>
    </citation>
    <scope>NUCLEOTIDE SEQUENCE</scope>
</reference>
<feature type="compositionally biased region" description="Basic and acidic residues" evidence="2">
    <location>
        <begin position="866"/>
        <end position="883"/>
    </location>
</feature>
<dbReference type="InterPro" id="IPR057347">
    <property type="entry name" value="TANGO6_N"/>
</dbReference>
<proteinExistence type="inferred from homology"/>
<evidence type="ECO:0000259" key="3">
    <source>
        <dbReference type="Pfam" id="PF10363"/>
    </source>
</evidence>
<dbReference type="AlphaFoldDB" id="A0A8J1URU4"/>
<feature type="domain" description="TANGO6 HEAT repeat" evidence="4">
    <location>
        <begin position="382"/>
        <end position="631"/>
    </location>
</feature>